<gene>
    <name evidence="2" type="ORF">P9850_11340</name>
    <name evidence="1" type="ORF">PNH38_13920</name>
</gene>
<keyword evidence="3" id="KW-1185">Reference proteome</keyword>
<reference evidence="1 3" key="1">
    <citation type="submission" date="2023-01" db="EMBL/GenBank/DDBJ databases">
        <title>Genome-based reclassification of Anoxybacillus geothermalis as a later heterotypic synonym of Anoxybacillus rupiensis.</title>
        <authorList>
            <person name="Inan Bektas K."/>
            <person name="Canakci S."/>
            <person name="Belduz A.A."/>
            <person name="Guler H.H."/>
        </authorList>
    </citation>
    <scope>NUCLEOTIDE SEQUENCE [LARGE SCALE GENOMIC DNA]</scope>
    <source>
        <strain evidence="1 3">DSM 17127</strain>
    </source>
</reference>
<protein>
    <submittedName>
        <fullName evidence="2">Uncharacterized protein</fullName>
    </submittedName>
</protein>
<accession>A0ABD5IXT9</accession>
<dbReference type="AlphaFoldDB" id="A0ABD5IXT9"/>
<dbReference type="EMBL" id="JAQOTG010000015">
    <property type="protein sequence ID" value="MDE8564957.1"/>
    <property type="molecule type" value="Genomic_DNA"/>
</dbReference>
<organism evidence="2 4">
    <name type="scientific">Anoxybacteroides rupiense</name>
    <dbReference type="NCBI Taxonomy" id="311460"/>
    <lineage>
        <taxon>Bacteria</taxon>
        <taxon>Bacillati</taxon>
        <taxon>Bacillota</taxon>
        <taxon>Bacilli</taxon>
        <taxon>Bacillales</taxon>
        <taxon>Anoxybacillaceae</taxon>
        <taxon>Anoxybacteroides</taxon>
    </lineage>
</organism>
<dbReference type="Proteomes" id="UP001339962">
    <property type="component" value="Unassembled WGS sequence"/>
</dbReference>
<comment type="caution">
    <text evidence="2">The sequence shown here is derived from an EMBL/GenBank/DDBJ whole genome shotgun (WGS) entry which is preliminary data.</text>
</comment>
<proteinExistence type="predicted"/>
<evidence type="ECO:0000313" key="3">
    <source>
        <dbReference type="Proteomes" id="UP001213979"/>
    </source>
</evidence>
<reference evidence="2 4" key="2">
    <citation type="submission" date="2023-03" db="EMBL/GenBank/DDBJ databases">
        <title>Bacillus Genome Sequencing.</title>
        <authorList>
            <person name="Dunlap C."/>
        </authorList>
    </citation>
    <scope>NUCLEOTIDE SEQUENCE [LARGE SCALE GENOMIC DNA]</scope>
    <source>
        <strain evidence="2 4">NRS-38</strain>
    </source>
</reference>
<evidence type="ECO:0000313" key="1">
    <source>
        <dbReference type="EMBL" id="MDE8564957.1"/>
    </source>
</evidence>
<dbReference type="Proteomes" id="UP001213979">
    <property type="component" value="Unassembled WGS sequence"/>
</dbReference>
<evidence type="ECO:0000313" key="2">
    <source>
        <dbReference type="EMBL" id="MED5052444.1"/>
    </source>
</evidence>
<dbReference type="EMBL" id="JARTLI010000020">
    <property type="protein sequence ID" value="MED5052444.1"/>
    <property type="molecule type" value="Genomic_DNA"/>
</dbReference>
<name>A0ABD5IXT9_9BACL</name>
<evidence type="ECO:0000313" key="4">
    <source>
        <dbReference type="Proteomes" id="UP001339962"/>
    </source>
</evidence>
<dbReference type="RefSeq" id="WP_156450528.1">
    <property type="nucleotide sequence ID" value="NZ_JAGUQN010000017.1"/>
</dbReference>
<sequence>MLFSFWSRFDVTRAIRRFSSHHRMSDLSLERLLLDRRIISIRIVGICPVLD</sequence>